<protein>
    <recommendedName>
        <fullName evidence="4">DUF805 domain-containing protein</fullName>
    </recommendedName>
</protein>
<dbReference type="InterPro" id="IPR008523">
    <property type="entry name" value="DUF805"/>
</dbReference>
<keyword evidence="3" id="KW-1185">Reference proteome</keyword>
<dbReference type="PANTHER" id="PTHR34980:SF2">
    <property type="entry name" value="INNER MEMBRANE PROTEIN YHAH-RELATED"/>
    <property type="match status" value="1"/>
</dbReference>
<evidence type="ECO:0000313" key="3">
    <source>
        <dbReference type="Proteomes" id="UP000051789"/>
    </source>
</evidence>
<evidence type="ECO:0000256" key="1">
    <source>
        <dbReference type="SAM" id="Phobius"/>
    </source>
</evidence>
<keyword evidence="1" id="KW-0812">Transmembrane</keyword>
<dbReference type="OrthoDB" id="2285053at2"/>
<gene>
    <name evidence="2" type="ORF">FD19_GL001076</name>
</gene>
<dbReference type="STRING" id="1423810.FD19_GL001076"/>
<accession>A0A0R2CH64</accession>
<feature type="transmembrane region" description="Helical" evidence="1">
    <location>
        <begin position="24"/>
        <end position="45"/>
    </location>
</feature>
<reference evidence="2 3" key="1">
    <citation type="journal article" date="2015" name="Genome Announc.">
        <title>Expanding the biotechnology potential of lactobacilli through comparative genomics of 213 strains and associated genera.</title>
        <authorList>
            <person name="Sun Z."/>
            <person name="Harris H.M."/>
            <person name="McCann A."/>
            <person name="Guo C."/>
            <person name="Argimon S."/>
            <person name="Zhang W."/>
            <person name="Yang X."/>
            <person name="Jeffery I.B."/>
            <person name="Cooney J.C."/>
            <person name="Kagawa T.F."/>
            <person name="Liu W."/>
            <person name="Song Y."/>
            <person name="Salvetti E."/>
            <person name="Wrobel A."/>
            <person name="Rasinkangas P."/>
            <person name="Parkhill J."/>
            <person name="Rea M.C."/>
            <person name="O'Sullivan O."/>
            <person name="Ritari J."/>
            <person name="Douillard F.P."/>
            <person name="Paul Ross R."/>
            <person name="Yang R."/>
            <person name="Briner A.E."/>
            <person name="Felis G.E."/>
            <person name="de Vos W.M."/>
            <person name="Barrangou R."/>
            <person name="Klaenhammer T.R."/>
            <person name="Caufield P.W."/>
            <person name="Cui Y."/>
            <person name="Zhang H."/>
            <person name="O'Toole P.W."/>
        </authorList>
    </citation>
    <scope>NUCLEOTIDE SEQUENCE [LARGE SCALE GENOMIC DNA]</scope>
    <source>
        <strain evidence="2 3">DSM 22698</strain>
    </source>
</reference>
<feature type="transmembrane region" description="Helical" evidence="1">
    <location>
        <begin position="57"/>
        <end position="78"/>
    </location>
</feature>
<organism evidence="2 3">
    <name type="scientific">Lacticaseibacillus thailandensis DSM 22698 = JCM 13996</name>
    <dbReference type="NCBI Taxonomy" id="1423810"/>
    <lineage>
        <taxon>Bacteria</taxon>
        <taxon>Bacillati</taxon>
        <taxon>Bacillota</taxon>
        <taxon>Bacilli</taxon>
        <taxon>Lactobacillales</taxon>
        <taxon>Lactobacillaceae</taxon>
        <taxon>Lacticaseibacillus</taxon>
    </lineage>
</organism>
<name>A0A0R2CH64_9LACO</name>
<feature type="transmembrane region" description="Helical" evidence="1">
    <location>
        <begin position="90"/>
        <end position="112"/>
    </location>
</feature>
<dbReference type="PANTHER" id="PTHR34980">
    <property type="entry name" value="INNER MEMBRANE PROTEIN-RELATED-RELATED"/>
    <property type="match status" value="1"/>
</dbReference>
<evidence type="ECO:0008006" key="4">
    <source>
        <dbReference type="Google" id="ProtNLM"/>
    </source>
</evidence>
<evidence type="ECO:0000313" key="2">
    <source>
        <dbReference type="EMBL" id="KRM87564.1"/>
    </source>
</evidence>
<proteinExistence type="predicted"/>
<dbReference type="RefSeq" id="WP_054749789.1">
    <property type="nucleotide sequence ID" value="NZ_AYZK01000002.1"/>
</dbReference>
<dbReference type="Pfam" id="PF05656">
    <property type="entry name" value="DUF805"/>
    <property type="match status" value="1"/>
</dbReference>
<dbReference type="Proteomes" id="UP000051789">
    <property type="component" value="Unassembled WGS sequence"/>
</dbReference>
<dbReference type="GO" id="GO:0005886">
    <property type="term" value="C:plasma membrane"/>
    <property type="evidence" value="ECO:0007669"/>
    <property type="project" value="TreeGrafter"/>
</dbReference>
<sequence>MRRTYFDFFKHLLDFKGTADRMQYWVPVIINYMIGALLVICIALLKGDTLRSIMTGGADIHLVGRLVLMVVWLLLISVKVRRLHDINLSSWWVLIDCLPGIGAIAMTVVGLIPTKRSRWRAVQ</sequence>
<keyword evidence="1" id="KW-0472">Membrane</keyword>
<comment type="caution">
    <text evidence="2">The sequence shown here is derived from an EMBL/GenBank/DDBJ whole genome shotgun (WGS) entry which is preliminary data.</text>
</comment>
<dbReference type="AlphaFoldDB" id="A0A0R2CH64"/>
<keyword evidence="1" id="KW-1133">Transmembrane helix</keyword>
<dbReference type="PATRIC" id="fig|1423810.4.peg.1105"/>
<dbReference type="EMBL" id="AYZK01000002">
    <property type="protein sequence ID" value="KRM87564.1"/>
    <property type="molecule type" value="Genomic_DNA"/>
</dbReference>